<keyword evidence="9" id="KW-1185">Reference proteome</keyword>
<dbReference type="InterPro" id="IPR050951">
    <property type="entry name" value="Retrovirus_Pol_polyprotein"/>
</dbReference>
<proteinExistence type="predicted"/>
<evidence type="ECO:0000256" key="2">
    <source>
        <dbReference type="ARBA" id="ARBA00022695"/>
    </source>
</evidence>
<gene>
    <name evidence="8" type="ORF">EUX98_g6860</name>
</gene>
<dbReference type="EMBL" id="SGPM01000261">
    <property type="protein sequence ID" value="THH27321.1"/>
    <property type="molecule type" value="Genomic_DNA"/>
</dbReference>
<evidence type="ECO:0000256" key="5">
    <source>
        <dbReference type="ARBA" id="ARBA00022801"/>
    </source>
</evidence>
<dbReference type="SUPFAM" id="SSF56672">
    <property type="entry name" value="DNA/RNA polymerases"/>
    <property type="match status" value="1"/>
</dbReference>
<dbReference type="GO" id="GO:0016787">
    <property type="term" value="F:hydrolase activity"/>
    <property type="evidence" value="ECO:0007669"/>
    <property type="project" value="UniProtKB-KW"/>
</dbReference>
<dbReference type="CDD" id="cd09274">
    <property type="entry name" value="RNase_HI_RT_Ty3"/>
    <property type="match status" value="1"/>
</dbReference>
<name>A0A4S4MQF5_9APHY</name>
<keyword evidence="2" id="KW-0548">Nucleotidyltransferase</keyword>
<evidence type="ECO:0000256" key="4">
    <source>
        <dbReference type="ARBA" id="ARBA00022759"/>
    </source>
</evidence>
<evidence type="ECO:0000256" key="1">
    <source>
        <dbReference type="ARBA" id="ARBA00022679"/>
    </source>
</evidence>
<dbReference type="InterPro" id="IPR043128">
    <property type="entry name" value="Rev_trsase/Diguanyl_cyclase"/>
</dbReference>
<dbReference type="Gene3D" id="3.10.10.10">
    <property type="entry name" value="HIV Type 1 Reverse Transcriptase, subunit A, domain 1"/>
    <property type="match status" value="1"/>
</dbReference>
<keyword evidence="3" id="KW-0540">Nuclease</keyword>
<evidence type="ECO:0000313" key="9">
    <source>
        <dbReference type="Proteomes" id="UP000308730"/>
    </source>
</evidence>
<evidence type="ECO:0000259" key="7">
    <source>
        <dbReference type="PROSITE" id="PS50878"/>
    </source>
</evidence>
<dbReference type="Pfam" id="PF00078">
    <property type="entry name" value="RVT_1"/>
    <property type="match status" value="1"/>
</dbReference>
<reference evidence="8 9" key="1">
    <citation type="submission" date="2019-02" db="EMBL/GenBank/DDBJ databases">
        <title>Genome sequencing of the rare red list fungi Antrodiella citrinella (Flaviporus citrinellus).</title>
        <authorList>
            <person name="Buettner E."/>
            <person name="Kellner H."/>
        </authorList>
    </citation>
    <scope>NUCLEOTIDE SEQUENCE [LARGE SCALE GENOMIC DNA]</scope>
    <source>
        <strain evidence="8 9">DSM 108506</strain>
    </source>
</reference>
<dbReference type="Gene3D" id="3.30.70.270">
    <property type="match status" value="2"/>
</dbReference>
<accession>A0A4S4MQF5</accession>
<sequence>MEGILRRMACRPYRSLDGKDAYEQIRVEPEHVERTAMTTPDGNMMSLVMQQGDCNAVATYQTLMNHIFGPYIGRFMDVYLDDIVIYSDTLEEHIKHVRIIIDMLRREELYLSSSKLNFLTSEVKVLGRIVDSHGIRMDPDKVDTVLNWKVPTNKELLRGFLGSVGYLADDIATVRIPMGILTSLTGATTNFQWDFTHQRAFDEIKRLLHEHREHRRVPLEYSGDAPPIWLVTDGSLGGIAGVITQGTDWRTGRVAAFFSAKLSSAQMNYPVHEIEMLAGVEAMQRHRDILLGCAFTWVTDHKGLTHFLAQRNLSGRQARWLEKISEFNFQVEYVPGVENVLADALSRIYSNDSPGTVRAASEYVQYDDDEHLPQQLGSVHISAPVYVGLEAMAITGRRGRSAFT</sequence>
<keyword evidence="1" id="KW-0808">Transferase</keyword>
<dbReference type="PROSITE" id="PS50878">
    <property type="entry name" value="RT_POL"/>
    <property type="match status" value="1"/>
</dbReference>
<keyword evidence="5" id="KW-0378">Hydrolase</keyword>
<evidence type="ECO:0000256" key="3">
    <source>
        <dbReference type="ARBA" id="ARBA00022722"/>
    </source>
</evidence>
<dbReference type="PANTHER" id="PTHR37984:SF5">
    <property type="entry name" value="PROTEIN NYNRIN-LIKE"/>
    <property type="match status" value="1"/>
</dbReference>
<keyword evidence="4" id="KW-0255">Endonuclease</keyword>
<protein>
    <recommendedName>
        <fullName evidence="7">Reverse transcriptase domain-containing protein</fullName>
    </recommendedName>
</protein>
<dbReference type="InterPro" id="IPR000477">
    <property type="entry name" value="RT_dom"/>
</dbReference>
<evidence type="ECO:0000256" key="6">
    <source>
        <dbReference type="ARBA" id="ARBA00022918"/>
    </source>
</evidence>
<dbReference type="Proteomes" id="UP000308730">
    <property type="component" value="Unassembled WGS sequence"/>
</dbReference>
<dbReference type="AlphaFoldDB" id="A0A4S4MQF5"/>
<dbReference type="InterPro" id="IPR043502">
    <property type="entry name" value="DNA/RNA_pol_sf"/>
</dbReference>
<dbReference type="GO" id="GO:0003964">
    <property type="term" value="F:RNA-directed DNA polymerase activity"/>
    <property type="evidence" value="ECO:0007669"/>
    <property type="project" value="UniProtKB-KW"/>
</dbReference>
<dbReference type="GO" id="GO:0004519">
    <property type="term" value="F:endonuclease activity"/>
    <property type="evidence" value="ECO:0007669"/>
    <property type="project" value="UniProtKB-KW"/>
</dbReference>
<comment type="caution">
    <text evidence="8">The sequence shown here is derived from an EMBL/GenBank/DDBJ whole genome shotgun (WGS) entry which is preliminary data.</text>
</comment>
<dbReference type="PANTHER" id="PTHR37984">
    <property type="entry name" value="PROTEIN CBG26694"/>
    <property type="match status" value="1"/>
</dbReference>
<feature type="domain" description="Reverse transcriptase" evidence="7">
    <location>
        <begin position="1"/>
        <end position="130"/>
    </location>
</feature>
<dbReference type="InterPro" id="IPR041373">
    <property type="entry name" value="RT_RNaseH"/>
</dbReference>
<dbReference type="Pfam" id="PF17917">
    <property type="entry name" value="RT_RNaseH"/>
    <property type="match status" value="1"/>
</dbReference>
<dbReference type="OrthoDB" id="3227343at2759"/>
<evidence type="ECO:0000313" key="8">
    <source>
        <dbReference type="EMBL" id="THH27321.1"/>
    </source>
</evidence>
<organism evidence="8 9">
    <name type="scientific">Antrodiella citrinella</name>
    <dbReference type="NCBI Taxonomy" id="2447956"/>
    <lineage>
        <taxon>Eukaryota</taxon>
        <taxon>Fungi</taxon>
        <taxon>Dikarya</taxon>
        <taxon>Basidiomycota</taxon>
        <taxon>Agaricomycotina</taxon>
        <taxon>Agaricomycetes</taxon>
        <taxon>Polyporales</taxon>
        <taxon>Steccherinaceae</taxon>
        <taxon>Antrodiella</taxon>
    </lineage>
</organism>
<dbReference type="CDD" id="cd01647">
    <property type="entry name" value="RT_LTR"/>
    <property type="match status" value="1"/>
</dbReference>
<keyword evidence="6" id="KW-0695">RNA-directed DNA polymerase</keyword>